<dbReference type="Gene3D" id="1.10.760.10">
    <property type="entry name" value="Cytochrome c-like domain"/>
    <property type="match status" value="1"/>
</dbReference>
<evidence type="ECO:0000256" key="6">
    <source>
        <dbReference type="PROSITE-ProRule" id="PRU00433"/>
    </source>
</evidence>
<dbReference type="InterPro" id="IPR036909">
    <property type="entry name" value="Cyt_c-like_dom_sf"/>
</dbReference>
<keyword evidence="8" id="KW-1133">Transmembrane helix</keyword>
<evidence type="ECO:0000313" key="10">
    <source>
        <dbReference type="EMBL" id="QDV83556.1"/>
    </source>
</evidence>
<keyword evidence="8" id="KW-0812">Transmembrane</keyword>
<dbReference type="RefSeq" id="WP_145210558.1">
    <property type="nucleotide sequence ID" value="NZ_CP036432.1"/>
</dbReference>
<evidence type="ECO:0000256" key="7">
    <source>
        <dbReference type="SAM" id="MobiDB-lite"/>
    </source>
</evidence>
<keyword evidence="1" id="KW-0813">Transport</keyword>
<evidence type="ECO:0000256" key="8">
    <source>
        <dbReference type="SAM" id="Phobius"/>
    </source>
</evidence>
<feature type="region of interest" description="Disordered" evidence="7">
    <location>
        <begin position="173"/>
        <end position="209"/>
    </location>
</feature>
<dbReference type="PROSITE" id="PS51007">
    <property type="entry name" value="CYTC"/>
    <property type="match status" value="1"/>
</dbReference>
<name>A0ABX5XQE7_9BACT</name>
<organism evidence="10 11">
    <name type="scientific">Stieleria magnilauensis</name>
    <dbReference type="NCBI Taxonomy" id="2527963"/>
    <lineage>
        <taxon>Bacteria</taxon>
        <taxon>Pseudomonadati</taxon>
        <taxon>Planctomycetota</taxon>
        <taxon>Planctomycetia</taxon>
        <taxon>Pirellulales</taxon>
        <taxon>Pirellulaceae</taxon>
        <taxon>Stieleria</taxon>
    </lineage>
</organism>
<dbReference type="EMBL" id="CP036432">
    <property type="protein sequence ID" value="QDV83556.1"/>
    <property type="molecule type" value="Genomic_DNA"/>
</dbReference>
<dbReference type="PRINTS" id="PR00605">
    <property type="entry name" value="CYTCHROMECIC"/>
</dbReference>
<dbReference type="Gene3D" id="6.10.280.130">
    <property type="match status" value="1"/>
</dbReference>
<keyword evidence="5 6" id="KW-0408">Iron</keyword>
<dbReference type="SUPFAM" id="SSF46626">
    <property type="entry name" value="Cytochrome c"/>
    <property type="match status" value="1"/>
</dbReference>
<dbReference type="InterPro" id="IPR032858">
    <property type="entry name" value="CcoP_N"/>
</dbReference>
<proteinExistence type="predicted"/>
<gene>
    <name evidence="10" type="primary">ccoP</name>
    <name evidence="10" type="ORF">TBK1r_24980</name>
</gene>
<dbReference type="PANTHER" id="PTHR33751:SF1">
    <property type="entry name" value="CBB3-TYPE CYTOCHROME C OXIDASE SUBUNIT FIXP"/>
    <property type="match status" value="1"/>
</dbReference>
<feature type="domain" description="Cytochrome c" evidence="9">
    <location>
        <begin position="89"/>
        <end position="168"/>
    </location>
</feature>
<evidence type="ECO:0000256" key="2">
    <source>
        <dbReference type="ARBA" id="ARBA00022617"/>
    </source>
</evidence>
<feature type="compositionally biased region" description="Acidic residues" evidence="7">
    <location>
        <begin position="190"/>
        <end position="209"/>
    </location>
</feature>
<keyword evidence="4" id="KW-0249">Electron transport</keyword>
<evidence type="ECO:0000259" key="9">
    <source>
        <dbReference type="PROSITE" id="PS51007"/>
    </source>
</evidence>
<evidence type="ECO:0000256" key="1">
    <source>
        <dbReference type="ARBA" id="ARBA00022448"/>
    </source>
</evidence>
<keyword evidence="11" id="KW-1185">Reference proteome</keyword>
<accession>A0ABX5XQE7</accession>
<keyword evidence="3 6" id="KW-0479">Metal-binding</keyword>
<dbReference type="InterPro" id="IPR038414">
    <property type="entry name" value="CcoP_N_sf"/>
</dbReference>
<feature type="transmembrane region" description="Helical" evidence="8">
    <location>
        <begin position="24"/>
        <end position="42"/>
    </location>
</feature>
<protein>
    <submittedName>
        <fullName evidence="10">Cbb3-type cytochrome c oxidase subunit CcoP</fullName>
    </submittedName>
</protein>
<reference evidence="10 11" key="1">
    <citation type="submission" date="2019-02" db="EMBL/GenBank/DDBJ databases">
        <title>Deep-cultivation of Planctomycetes and their phenomic and genomic characterization uncovers novel biology.</title>
        <authorList>
            <person name="Wiegand S."/>
            <person name="Jogler M."/>
            <person name="Boedeker C."/>
            <person name="Pinto D."/>
            <person name="Vollmers J."/>
            <person name="Rivas-Marin E."/>
            <person name="Kohn T."/>
            <person name="Peeters S.H."/>
            <person name="Heuer A."/>
            <person name="Rast P."/>
            <person name="Oberbeckmann S."/>
            <person name="Bunk B."/>
            <person name="Jeske O."/>
            <person name="Meyerdierks A."/>
            <person name="Storesund J.E."/>
            <person name="Kallscheuer N."/>
            <person name="Luecker S."/>
            <person name="Lage O.M."/>
            <person name="Pohl T."/>
            <person name="Merkel B.J."/>
            <person name="Hornburger P."/>
            <person name="Mueller R.-W."/>
            <person name="Bruemmer F."/>
            <person name="Labrenz M."/>
            <person name="Spormann A.M."/>
            <person name="Op den Camp H."/>
            <person name="Overmann J."/>
            <person name="Amann R."/>
            <person name="Jetten M.S.M."/>
            <person name="Mascher T."/>
            <person name="Medema M.H."/>
            <person name="Devos D.P."/>
            <person name="Kaster A.-K."/>
            <person name="Ovreas L."/>
            <person name="Rohde M."/>
            <person name="Galperin M.Y."/>
            <person name="Jogler C."/>
        </authorList>
    </citation>
    <scope>NUCLEOTIDE SEQUENCE [LARGE SCALE GENOMIC DNA]</scope>
    <source>
        <strain evidence="10 11">TBK1r</strain>
    </source>
</reference>
<sequence>MSEAPKTDHAYDGIEEYDNPLPGWWKWLFIASIVFSPFYWVYYHNGAKGRSIEDQYGVALAENTRLQFAEIGDLKLDGPTIAKFMAKDSWVKVGESVFRANCVSCHGREGEGKVGPNLTDEAYKNVAVLADIGKVINNGAGNGAMPKWSNRLHINEIVLVSAYVATLRGQNVEGGRPAEGREIPPWPEPAVDEEPAGDEEPAADEEAKS</sequence>
<keyword evidence="8" id="KW-0472">Membrane</keyword>
<evidence type="ECO:0000313" key="11">
    <source>
        <dbReference type="Proteomes" id="UP000318081"/>
    </source>
</evidence>
<dbReference type="InterPro" id="IPR008168">
    <property type="entry name" value="Cyt_C_IC"/>
</dbReference>
<evidence type="ECO:0000256" key="3">
    <source>
        <dbReference type="ARBA" id="ARBA00022723"/>
    </source>
</evidence>
<dbReference type="Proteomes" id="UP000318081">
    <property type="component" value="Chromosome"/>
</dbReference>
<keyword evidence="2 6" id="KW-0349">Heme</keyword>
<dbReference type="PANTHER" id="PTHR33751">
    <property type="entry name" value="CBB3-TYPE CYTOCHROME C OXIDASE SUBUNIT FIXP"/>
    <property type="match status" value="1"/>
</dbReference>
<evidence type="ECO:0000256" key="5">
    <source>
        <dbReference type="ARBA" id="ARBA00023004"/>
    </source>
</evidence>
<dbReference type="Pfam" id="PF13442">
    <property type="entry name" value="Cytochrome_CBB3"/>
    <property type="match status" value="1"/>
</dbReference>
<dbReference type="InterPro" id="IPR009056">
    <property type="entry name" value="Cyt_c-like_dom"/>
</dbReference>
<dbReference type="Pfam" id="PF14715">
    <property type="entry name" value="FixP_N"/>
    <property type="match status" value="1"/>
</dbReference>
<dbReference type="InterPro" id="IPR050597">
    <property type="entry name" value="Cytochrome_c_Oxidase_Subunit"/>
</dbReference>
<evidence type="ECO:0000256" key="4">
    <source>
        <dbReference type="ARBA" id="ARBA00022982"/>
    </source>
</evidence>